<comment type="caution">
    <text evidence="1">The sequence shown here is derived from an EMBL/GenBank/DDBJ whole genome shotgun (WGS) entry which is preliminary data.</text>
</comment>
<evidence type="ECO:0000313" key="2">
    <source>
        <dbReference type="Proteomes" id="UP000677918"/>
    </source>
</evidence>
<dbReference type="RefSeq" id="WP_213410608.1">
    <property type="nucleotide sequence ID" value="NZ_BOVK01000011.1"/>
</dbReference>
<name>A0A8J4M1L9_9BACL</name>
<keyword evidence="2" id="KW-1185">Reference proteome</keyword>
<protein>
    <submittedName>
        <fullName evidence="1">Uncharacterized protein</fullName>
    </submittedName>
</protein>
<evidence type="ECO:0000313" key="1">
    <source>
        <dbReference type="EMBL" id="GIQ67987.1"/>
    </source>
</evidence>
<proteinExistence type="predicted"/>
<organism evidence="1 2">
    <name type="scientific">Xylanibacillus composti</name>
    <dbReference type="NCBI Taxonomy" id="1572762"/>
    <lineage>
        <taxon>Bacteria</taxon>
        <taxon>Bacillati</taxon>
        <taxon>Bacillota</taxon>
        <taxon>Bacilli</taxon>
        <taxon>Bacillales</taxon>
        <taxon>Paenibacillaceae</taxon>
        <taxon>Xylanibacillus</taxon>
    </lineage>
</organism>
<dbReference type="Proteomes" id="UP000677918">
    <property type="component" value="Unassembled WGS sequence"/>
</dbReference>
<reference evidence="1" key="1">
    <citation type="submission" date="2021-04" db="EMBL/GenBank/DDBJ databases">
        <title>Draft genome sequence of Xylanibacillus composti strain K13.</title>
        <authorList>
            <person name="Uke A."/>
            <person name="Chhe C."/>
            <person name="Baramee S."/>
            <person name="Kosugi A."/>
        </authorList>
    </citation>
    <scope>NUCLEOTIDE SEQUENCE</scope>
    <source>
        <strain evidence="1">K13</strain>
    </source>
</reference>
<accession>A0A8J4M1L9</accession>
<sequence length="92" mass="10748">MKLQDALFNWLQMKIVAAARPDDWAAGETLAFFEEILHEDHELDELDMKAADEETIEVNYRDKAGSMQTMRFPREMAEKLLTDIQAEPKYNQ</sequence>
<dbReference type="EMBL" id="BOVK01000011">
    <property type="protein sequence ID" value="GIQ67987.1"/>
    <property type="molecule type" value="Genomic_DNA"/>
</dbReference>
<dbReference type="AlphaFoldDB" id="A0A8J4M1L9"/>
<gene>
    <name evidence="1" type="ORF">XYCOK13_08110</name>
</gene>